<name>A0AAD8A8P7_DIPPU</name>
<proteinExistence type="predicted"/>
<organism evidence="1 2">
    <name type="scientific">Diploptera punctata</name>
    <name type="common">Pacific beetle cockroach</name>
    <dbReference type="NCBI Taxonomy" id="6984"/>
    <lineage>
        <taxon>Eukaryota</taxon>
        <taxon>Metazoa</taxon>
        <taxon>Ecdysozoa</taxon>
        <taxon>Arthropoda</taxon>
        <taxon>Hexapoda</taxon>
        <taxon>Insecta</taxon>
        <taxon>Pterygota</taxon>
        <taxon>Neoptera</taxon>
        <taxon>Polyneoptera</taxon>
        <taxon>Dictyoptera</taxon>
        <taxon>Blattodea</taxon>
        <taxon>Blaberoidea</taxon>
        <taxon>Blaberidae</taxon>
        <taxon>Diplopterinae</taxon>
        <taxon>Diploptera</taxon>
    </lineage>
</organism>
<feature type="non-terminal residue" evidence="1">
    <location>
        <position position="79"/>
    </location>
</feature>
<dbReference type="Proteomes" id="UP001233999">
    <property type="component" value="Unassembled WGS sequence"/>
</dbReference>
<sequence length="79" mass="8220">QHGGVFSGGVYDYVIQSSSCLGGLARSPNEIKIAYQEMTILRPPEGLFSGVFLPSHGSSPAAVVLSETVGIALMASPLR</sequence>
<keyword evidence="2" id="KW-1185">Reference proteome</keyword>
<evidence type="ECO:0000313" key="1">
    <source>
        <dbReference type="EMBL" id="KAJ9594514.1"/>
    </source>
</evidence>
<feature type="non-terminal residue" evidence="1">
    <location>
        <position position="1"/>
    </location>
</feature>
<comment type="caution">
    <text evidence="1">The sequence shown here is derived from an EMBL/GenBank/DDBJ whole genome shotgun (WGS) entry which is preliminary data.</text>
</comment>
<gene>
    <name evidence="1" type="ORF">L9F63_014063</name>
</gene>
<reference evidence="1" key="1">
    <citation type="journal article" date="2023" name="IScience">
        <title>Live-bearing cockroach genome reveals convergent evolutionary mechanisms linked to viviparity in insects and beyond.</title>
        <authorList>
            <person name="Fouks B."/>
            <person name="Harrison M.C."/>
            <person name="Mikhailova A.A."/>
            <person name="Marchal E."/>
            <person name="English S."/>
            <person name="Carruthers M."/>
            <person name="Jennings E.C."/>
            <person name="Chiamaka E.L."/>
            <person name="Frigard R.A."/>
            <person name="Pippel M."/>
            <person name="Attardo G.M."/>
            <person name="Benoit J.B."/>
            <person name="Bornberg-Bauer E."/>
            <person name="Tobe S.S."/>
        </authorList>
    </citation>
    <scope>NUCLEOTIDE SEQUENCE</scope>
    <source>
        <strain evidence="1">Stay&amp;Tobe</strain>
    </source>
</reference>
<dbReference type="AlphaFoldDB" id="A0AAD8A8P7"/>
<reference evidence="1" key="2">
    <citation type="submission" date="2023-05" db="EMBL/GenBank/DDBJ databases">
        <authorList>
            <person name="Fouks B."/>
        </authorList>
    </citation>
    <scope>NUCLEOTIDE SEQUENCE</scope>
    <source>
        <strain evidence="1">Stay&amp;Tobe</strain>
        <tissue evidence="1">Testes</tissue>
    </source>
</reference>
<dbReference type="EMBL" id="JASPKZ010003043">
    <property type="protein sequence ID" value="KAJ9594514.1"/>
    <property type="molecule type" value="Genomic_DNA"/>
</dbReference>
<accession>A0AAD8A8P7</accession>
<protein>
    <submittedName>
        <fullName evidence="1">Uncharacterized protein</fullName>
    </submittedName>
</protein>
<evidence type="ECO:0000313" key="2">
    <source>
        <dbReference type="Proteomes" id="UP001233999"/>
    </source>
</evidence>